<dbReference type="AlphaFoldDB" id="A0A1J5PJR7"/>
<organism evidence="2">
    <name type="scientific">mine drainage metagenome</name>
    <dbReference type="NCBI Taxonomy" id="410659"/>
    <lineage>
        <taxon>unclassified sequences</taxon>
        <taxon>metagenomes</taxon>
        <taxon>ecological metagenomes</taxon>
    </lineage>
</organism>
<evidence type="ECO:0000313" key="2">
    <source>
        <dbReference type="EMBL" id="OIQ71809.1"/>
    </source>
</evidence>
<reference evidence="2" key="1">
    <citation type="submission" date="2016-10" db="EMBL/GenBank/DDBJ databases">
        <title>Sequence of Gallionella enrichment culture.</title>
        <authorList>
            <person name="Poehlein A."/>
            <person name="Muehling M."/>
            <person name="Daniel R."/>
        </authorList>
    </citation>
    <scope>NUCLEOTIDE SEQUENCE</scope>
</reference>
<proteinExistence type="predicted"/>
<feature type="domain" description="Cyclic nucleotide-binding" evidence="1">
    <location>
        <begin position="15"/>
        <end position="96"/>
    </location>
</feature>
<dbReference type="EMBL" id="MLJW01003551">
    <property type="protein sequence ID" value="OIQ71809.1"/>
    <property type="molecule type" value="Genomic_DNA"/>
</dbReference>
<sequence length="147" mass="16671">MKVSNKQITRPYDQCHMNLDFTQINPELDELLPKCLHEFCSTAAREKGEVLFATGEKPAQMYFVGEGEVVLERLGAQGSSVVLQRTLHGFVGEASLESARYHCDGKVVASSQITKIPIQELREAMDHDSEFSSRWISMLNREVKRLR</sequence>
<dbReference type="Gene3D" id="2.60.120.10">
    <property type="entry name" value="Jelly Rolls"/>
    <property type="match status" value="1"/>
</dbReference>
<dbReference type="InterPro" id="IPR000595">
    <property type="entry name" value="cNMP-bd_dom"/>
</dbReference>
<dbReference type="PROSITE" id="PS50042">
    <property type="entry name" value="CNMP_BINDING_3"/>
    <property type="match status" value="1"/>
</dbReference>
<dbReference type="Pfam" id="PF00027">
    <property type="entry name" value="cNMP_binding"/>
    <property type="match status" value="1"/>
</dbReference>
<accession>A0A1J5PJR7</accession>
<dbReference type="InterPro" id="IPR018490">
    <property type="entry name" value="cNMP-bd_dom_sf"/>
</dbReference>
<protein>
    <submittedName>
        <fullName evidence="2">Cyclic nucleotide-binding domain protein</fullName>
    </submittedName>
</protein>
<comment type="caution">
    <text evidence="2">The sequence shown here is derived from an EMBL/GenBank/DDBJ whole genome shotgun (WGS) entry which is preliminary data.</text>
</comment>
<dbReference type="CDD" id="cd00038">
    <property type="entry name" value="CAP_ED"/>
    <property type="match status" value="1"/>
</dbReference>
<gene>
    <name evidence="2" type="ORF">GALL_465700</name>
</gene>
<dbReference type="SUPFAM" id="SSF51206">
    <property type="entry name" value="cAMP-binding domain-like"/>
    <property type="match status" value="1"/>
</dbReference>
<dbReference type="InterPro" id="IPR014710">
    <property type="entry name" value="RmlC-like_jellyroll"/>
</dbReference>
<evidence type="ECO:0000259" key="1">
    <source>
        <dbReference type="PROSITE" id="PS50042"/>
    </source>
</evidence>
<name>A0A1J5PJR7_9ZZZZ</name>